<dbReference type="EMBL" id="KR029610">
    <property type="protein sequence ID" value="AKH48889.1"/>
    <property type="molecule type" value="Genomic_DNA"/>
</dbReference>
<proteinExistence type="predicted"/>
<sequence length="59" mass="6619">MLGSLDVKWVALTLLPGHQLSNLMLSLNRLGILLKLRCEHPVESYRDNHIGFAVVEHLG</sequence>
<evidence type="ECO:0000313" key="1">
    <source>
        <dbReference type="EMBL" id="AKH48889.1"/>
    </source>
</evidence>
<organism evidence="1">
    <name type="scientific">uncultured marine virus</name>
    <dbReference type="NCBI Taxonomy" id="186617"/>
    <lineage>
        <taxon>Viruses</taxon>
        <taxon>environmental samples</taxon>
    </lineage>
</organism>
<name>A0A0F7L8I0_9VIRU</name>
<protein>
    <submittedName>
        <fullName evidence="1">Tail tube B</fullName>
    </submittedName>
</protein>
<reference evidence="1" key="1">
    <citation type="journal article" date="2015" name="Front. Microbiol.">
        <title>Combining genomic sequencing methods to explore viral diversity and reveal potential virus-host interactions.</title>
        <authorList>
            <person name="Chow C.E."/>
            <person name="Winget D.M."/>
            <person name="White R.A.III."/>
            <person name="Hallam S.J."/>
            <person name="Suttle C.A."/>
        </authorList>
    </citation>
    <scope>NUCLEOTIDE SEQUENCE</scope>
    <source>
        <strain evidence="1">Oxic3_4</strain>
    </source>
</reference>
<accession>A0A0F7L8I0</accession>
<reference evidence="1" key="2">
    <citation type="submission" date="2015-03" db="EMBL/GenBank/DDBJ databases">
        <authorList>
            <person name="Chow C.-E.T."/>
            <person name="Winget D.M."/>
            <person name="White R.A.III."/>
            <person name="Hallam S.J."/>
            <person name="Suttle C.A."/>
        </authorList>
    </citation>
    <scope>NUCLEOTIDE SEQUENCE</scope>
    <source>
        <strain evidence="1">Oxic3_4</strain>
    </source>
</reference>